<dbReference type="EMBL" id="AUBJ02000001">
    <property type="protein sequence ID" value="MCP2330974.1"/>
    <property type="molecule type" value="Genomic_DNA"/>
</dbReference>
<sequence length="238" mass="26105">MTTRLYCLAHAGGDARMFRSWSAALAPEVEVRPVQLPGRGDRLRDPLVDDLSTVLDDVLSSVDTDVPYALFGHSLGAILAFEAAGRLRDAGLPGPRCLFVSGHRAPHLPLREAVIHHLPDDQFIERLRELNGTPPVVLESPAFLRVLLPVLRADFTISETYRYRDRPALDCPVVALGGKEDPDVDGTELAEWQRHTRGPCRRTMFPGGHFFLSSERDAVLAVVAAELGSVTSPQRSSP</sequence>
<proteinExistence type="inferred from homology"/>
<dbReference type="PANTHER" id="PTHR11487:SF0">
    <property type="entry name" value="S-ACYL FATTY ACID SYNTHASE THIOESTERASE, MEDIUM CHAIN"/>
    <property type="match status" value="1"/>
</dbReference>
<comment type="similarity">
    <text evidence="1">Belongs to the thioesterase family.</text>
</comment>
<comment type="caution">
    <text evidence="3">The sequence shown here is derived from an EMBL/GenBank/DDBJ whole genome shotgun (WGS) entry which is preliminary data.</text>
</comment>
<protein>
    <submittedName>
        <fullName evidence="3">Surfactin synthase thioesterase subunit</fullName>
    </submittedName>
</protein>
<evidence type="ECO:0000313" key="4">
    <source>
        <dbReference type="Proteomes" id="UP000791080"/>
    </source>
</evidence>
<dbReference type="InterPro" id="IPR029058">
    <property type="entry name" value="AB_hydrolase_fold"/>
</dbReference>
<name>A0ABT1JFI5_ACTCY</name>
<feature type="domain" description="Thioesterase" evidence="2">
    <location>
        <begin position="4"/>
        <end position="223"/>
    </location>
</feature>
<reference evidence="3 4" key="1">
    <citation type="submission" date="2022-06" db="EMBL/GenBank/DDBJ databases">
        <title>Genomic Encyclopedia of Type Strains, Phase I: the one thousand microbial genomes (KMG-I) project.</title>
        <authorList>
            <person name="Kyrpides N."/>
        </authorList>
    </citation>
    <scope>NUCLEOTIDE SEQUENCE [LARGE SCALE GENOMIC DNA]</scope>
    <source>
        <strain evidence="3 4">DSM 43889</strain>
    </source>
</reference>
<dbReference type="RefSeq" id="WP_035293029.1">
    <property type="nucleotide sequence ID" value="NZ_AUBJ02000001.1"/>
</dbReference>
<evidence type="ECO:0000256" key="1">
    <source>
        <dbReference type="ARBA" id="ARBA00007169"/>
    </source>
</evidence>
<dbReference type="InterPro" id="IPR012223">
    <property type="entry name" value="TEII"/>
</dbReference>
<keyword evidence="4" id="KW-1185">Reference proteome</keyword>
<dbReference type="InterPro" id="IPR001031">
    <property type="entry name" value="Thioesterase"/>
</dbReference>
<evidence type="ECO:0000259" key="2">
    <source>
        <dbReference type="Pfam" id="PF00975"/>
    </source>
</evidence>
<dbReference type="SUPFAM" id="SSF53474">
    <property type="entry name" value="alpha/beta-Hydrolases"/>
    <property type="match status" value="1"/>
</dbReference>
<gene>
    <name evidence="3" type="ORF">G443_001244</name>
</gene>
<organism evidence="3 4">
    <name type="scientific">Actinoalloteichus caeruleus DSM 43889</name>
    <dbReference type="NCBI Taxonomy" id="1120930"/>
    <lineage>
        <taxon>Bacteria</taxon>
        <taxon>Bacillati</taxon>
        <taxon>Actinomycetota</taxon>
        <taxon>Actinomycetes</taxon>
        <taxon>Pseudonocardiales</taxon>
        <taxon>Pseudonocardiaceae</taxon>
        <taxon>Actinoalloteichus</taxon>
        <taxon>Actinoalloteichus cyanogriseus</taxon>
    </lineage>
</organism>
<dbReference type="PANTHER" id="PTHR11487">
    <property type="entry name" value="THIOESTERASE"/>
    <property type="match status" value="1"/>
</dbReference>
<evidence type="ECO:0000313" key="3">
    <source>
        <dbReference type="EMBL" id="MCP2330974.1"/>
    </source>
</evidence>
<accession>A0ABT1JFI5</accession>
<dbReference type="Proteomes" id="UP000791080">
    <property type="component" value="Unassembled WGS sequence"/>
</dbReference>
<dbReference type="Pfam" id="PF00975">
    <property type="entry name" value="Thioesterase"/>
    <property type="match status" value="1"/>
</dbReference>
<dbReference type="Gene3D" id="3.40.50.1820">
    <property type="entry name" value="alpha/beta hydrolase"/>
    <property type="match status" value="1"/>
</dbReference>